<evidence type="ECO:0000313" key="3">
    <source>
        <dbReference type="Proteomes" id="UP000266861"/>
    </source>
</evidence>
<comment type="caution">
    <text evidence="2">The sequence shown here is derived from an EMBL/GenBank/DDBJ whole genome shotgun (WGS) entry which is preliminary data.</text>
</comment>
<feature type="compositionally biased region" description="Polar residues" evidence="1">
    <location>
        <begin position="1"/>
        <end position="16"/>
    </location>
</feature>
<sequence>MAMNNPDGNLTGNPADNQEDSTVGHATASTNASISEQGYIFNPITNKYNILDPNNSRARGFDPNGGNQPYATHFANALKHILDNKDHKQINASFNQDDLRF</sequence>
<accession>A0A397FXX4</accession>
<feature type="region of interest" description="Disordered" evidence="1">
    <location>
        <begin position="1"/>
        <end position="36"/>
    </location>
</feature>
<protein>
    <submittedName>
        <fullName evidence="2">Uncharacterized protein</fullName>
    </submittedName>
</protein>
<keyword evidence="3" id="KW-1185">Reference proteome</keyword>
<evidence type="ECO:0000256" key="1">
    <source>
        <dbReference type="SAM" id="MobiDB-lite"/>
    </source>
</evidence>
<organism evidence="2 3">
    <name type="scientific">Diversispora epigaea</name>
    <dbReference type="NCBI Taxonomy" id="1348612"/>
    <lineage>
        <taxon>Eukaryota</taxon>
        <taxon>Fungi</taxon>
        <taxon>Fungi incertae sedis</taxon>
        <taxon>Mucoromycota</taxon>
        <taxon>Glomeromycotina</taxon>
        <taxon>Glomeromycetes</taxon>
        <taxon>Diversisporales</taxon>
        <taxon>Diversisporaceae</taxon>
        <taxon>Diversispora</taxon>
    </lineage>
</organism>
<dbReference type="Proteomes" id="UP000266861">
    <property type="component" value="Unassembled WGS sequence"/>
</dbReference>
<gene>
    <name evidence="2" type="ORF">Glove_991g16</name>
</gene>
<evidence type="ECO:0000313" key="2">
    <source>
        <dbReference type="EMBL" id="RHZ43592.1"/>
    </source>
</evidence>
<name>A0A397FXX4_9GLOM</name>
<proteinExistence type="predicted"/>
<reference evidence="2 3" key="1">
    <citation type="submission" date="2018-08" db="EMBL/GenBank/DDBJ databases">
        <title>Genome and evolution of the arbuscular mycorrhizal fungus Diversispora epigaea (formerly Glomus versiforme) and its bacterial endosymbionts.</title>
        <authorList>
            <person name="Sun X."/>
            <person name="Fei Z."/>
            <person name="Harrison M."/>
        </authorList>
    </citation>
    <scope>NUCLEOTIDE SEQUENCE [LARGE SCALE GENOMIC DNA]</scope>
    <source>
        <strain evidence="2 3">IT104</strain>
    </source>
</reference>
<dbReference type="EMBL" id="PQFF01000649">
    <property type="protein sequence ID" value="RHZ43592.1"/>
    <property type="molecule type" value="Genomic_DNA"/>
</dbReference>
<dbReference type="AlphaFoldDB" id="A0A397FXX4"/>
<feature type="compositionally biased region" description="Polar residues" evidence="1">
    <location>
        <begin position="27"/>
        <end position="36"/>
    </location>
</feature>